<dbReference type="InterPro" id="IPR006439">
    <property type="entry name" value="HAD-SF_hydro_IA"/>
</dbReference>
<dbReference type="VEuPathDB" id="FungiDB:H310_05260"/>
<accession>A0A024UA49</accession>
<dbReference type="InterPro" id="IPR023198">
    <property type="entry name" value="PGP-like_dom2"/>
</dbReference>
<dbReference type="Gene3D" id="3.40.50.1000">
    <property type="entry name" value="HAD superfamily/HAD-like"/>
    <property type="match status" value="1"/>
</dbReference>
<name>A0A024UA49_9STRA</name>
<reference evidence="1" key="1">
    <citation type="submission" date="2013-12" db="EMBL/GenBank/DDBJ databases">
        <title>The Genome Sequence of Aphanomyces invadans NJM9701.</title>
        <authorList>
            <consortium name="The Broad Institute Genomics Platform"/>
            <person name="Russ C."/>
            <person name="Tyler B."/>
            <person name="van West P."/>
            <person name="Dieguez-Uribeondo J."/>
            <person name="Young S.K."/>
            <person name="Zeng Q."/>
            <person name="Gargeya S."/>
            <person name="Fitzgerald M."/>
            <person name="Abouelleil A."/>
            <person name="Alvarado L."/>
            <person name="Chapman S.B."/>
            <person name="Gainer-Dewar J."/>
            <person name="Goldberg J."/>
            <person name="Griggs A."/>
            <person name="Gujja S."/>
            <person name="Hansen M."/>
            <person name="Howarth C."/>
            <person name="Imamovic A."/>
            <person name="Ireland A."/>
            <person name="Larimer J."/>
            <person name="McCowan C."/>
            <person name="Murphy C."/>
            <person name="Pearson M."/>
            <person name="Poon T.W."/>
            <person name="Priest M."/>
            <person name="Roberts A."/>
            <person name="Saif S."/>
            <person name="Shea T."/>
            <person name="Sykes S."/>
            <person name="Wortman J."/>
            <person name="Nusbaum C."/>
            <person name="Birren B."/>
        </authorList>
    </citation>
    <scope>NUCLEOTIDE SEQUENCE [LARGE SCALE GENOMIC DNA]</scope>
    <source>
        <strain evidence="1">NJM9701</strain>
    </source>
</reference>
<sequence length="237" mass="25458">MPVAAIIFDLDGTLIDTEMLSVETLTEIAGPSYSLDLQKRILGMPSHEWTRIVIDELNLTMSPDDLAHAWHTILGTKVTSSVLLPGELLDPVISTCSWIYRSGALDLVQSLKNQPNVKVALATSSTSKAVAIKRSVHPALFEAFEVIVCGDDPAVVHGKPSPDIFLAAATRLGIADTTTCVVVEDSPNGVKAGRAAGMQVVAVPDGRFYDEVGIAARFTDADIVLRSLEHWHTAVFQ</sequence>
<protein>
    <recommendedName>
        <fullName evidence="2">HAD hydrolase, family IA</fullName>
    </recommendedName>
</protein>
<gene>
    <name evidence="1" type="ORF">H310_05260</name>
</gene>
<dbReference type="AlphaFoldDB" id="A0A024UA49"/>
<dbReference type="PANTHER" id="PTHR18901">
    <property type="entry name" value="2-DEOXYGLUCOSE-6-PHOSPHATE PHOSPHATASE 2"/>
    <property type="match status" value="1"/>
</dbReference>
<dbReference type="Pfam" id="PF00702">
    <property type="entry name" value="Hydrolase"/>
    <property type="match status" value="1"/>
</dbReference>
<dbReference type="EMBL" id="KI913960">
    <property type="protein sequence ID" value="ETW02762.1"/>
    <property type="molecule type" value="Genomic_DNA"/>
</dbReference>
<dbReference type="STRING" id="157072.A0A024UA49"/>
<dbReference type="RefSeq" id="XP_008868146.1">
    <property type="nucleotide sequence ID" value="XM_008869924.1"/>
</dbReference>
<dbReference type="Gene3D" id="1.10.150.240">
    <property type="entry name" value="Putative phosphatase, domain 2"/>
    <property type="match status" value="1"/>
</dbReference>
<dbReference type="SFLD" id="SFLDG01129">
    <property type="entry name" value="C1.5:_HAD__Beta-PGM__Phosphata"/>
    <property type="match status" value="1"/>
</dbReference>
<organism evidence="1">
    <name type="scientific">Aphanomyces invadans</name>
    <dbReference type="NCBI Taxonomy" id="157072"/>
    <lineage>
        <taxon>Eukaryota</taxon>
        <taxon>Sar</taxon>
        <taxon>Stramenopiles</taxon>
        <taxon>Oomycota</taxon>
        <taxon>Saprolegniomycetes</taxon>
        <taxon>Saprolegniales</taxon>
        <taxon>Verrucalvaceae</taxon>
        <taxon>Aphanomyces</taxon>
    </lineage>
</organism>
<dbReference type="PANTHER" id="PTHR18901:SF38">
    <property type="entry name" value="PSEUDOURIDINE-5'-PHOSPHATASE"/>
    <property type="match status" value="1"/>
</dbReference>
<evidence type="ECO:0008006" key="2">
    <source>
        <dbReference type="Google" id="ProtNLM"/>
    </source>
</evidence>
<dbReference type="GO" id="GO:0016791">
    <property type="term" value="F:phosphatase activity"/>
    <property type="evidence" value="ECO:0007669"/>
    <property type="project" value="TreeGrafter"/>
</dbReference>
<dbReference type="OrthoDB" id="40579at2759"/>
<dbReference type="InterPro" id="IPR023214">
    <property type="entry name" value="HAD_sf"/>
</dbReference>
<dbReference type="GeneID" id="20082310"/>
<evidence type="ECO:0000313" key="1">
    <source>
        <dbReference type="EMBL" id="ETW02762.1"/>
    </source>
</evidence>
<dbReference type="InterPro" id="IPR036412">
    <property type="entry name" value="HAD-like_sf"/>
</dbReference>
<dbReference type="SUPFAM" id="SSF56784">
    <property type="entry name" value="HAD-like"/>
    <property type="match status" value="1"/>
</dbReference>
<dbReference type="eggNOG" id="KOG2914">
    <property type="taxonomic scope" value="Eukaryota"/>
</dbReference>
<proteinExistence type="predicted"/>
<dbReference type="SFLD" id="SFLDS00003">
    <property type="entry name" value="Haloacid_Dehalogenase"/>
    <property type="match status" value="1"/>
</dbReference>
<dbReference type="NCBIfam" id="TIGR01509">
    <property type="entry name" value="HAD-SF-IA-v3"/>
    <property type="match status" value="1"/>
</dbReference>